<dbReference type="InterPro" id="IPR013565">
    <property type="entry name" value="Fas1/AflB-like_central"/>
</dbReference>
<dbReference type="GO" id="GO:0004318">
    <property type="term" value="F:enoyl-[acyl-carrier-protein] reductase (NADH) activity"/>
    <property type="evidence" value="ECO:0007669"/>
    <property type="project" value="InterPro"/>
</dbReference>
<accession>A0A367JPY7</accession>
<dbReference type="Pfam" id="PF17828">
    <property type="entry name" value="FAS_N"/>
    <property type="match status" value="1"/>
</dbReference>
<dbReference type="OrthoDB" id="4251012at2759"/>
<gene>
    <name evidence="5" type="primary">FAS1_2</name>
    <name evidence="5" type="ORF">CU098_007588</name>
</gene>
<dbReference type="GO" id="GO:0005835">
    <property type="term" value="C:fatty acid synthase complex"/>
    <property type="evidence" value="ECO:0007669"/>
    <property type="project" value="InterPro"/>
</dbReference>
<organism evidence="5 6">
    <name type="scientific">Rhizopus stolonifer</name>
    <name type="common">Rhizopus nigricans</name>
    <dbReference type="NCBI Taxonomy" id="4846"/>
    <lineage>
        <taxon>Eukaryota</taxon>
        <taxon>Fungi</taxon>
        <taxon>Fungi incertae sedis</taxon>
        <taxon>Mucoromycota</taxon>
        <taxon>Mucoromycotina</taxon>
        <taxon>Mucoromycetes</taxon>
        <taxon>Mucorales</taxon>
        <taxon>Mucorineae</taxon>
        <taxon>Rhizopodaceae</taxon>
        <taxon>Rhizopus</taxon>
    </lineage>
</organism>
<proteinExistence type="predicted"/>
<dbReference type="InterPro" id="IPR041099">
    <property type="entry name" value="FAS1_N"/>
</dbReference>
<dbReference type="STRING" id="4846.A0A367JPY7"/>
<feature type="non-terminal residue" evidence="5">
    <location>
        <position position="765"/>
    </location>
</feature>
<dbReference type="InterPro" id="IPR001227">
    <property type="entry name" value="Ac_transferase_dom_sf"/>
</dbReference>
<reference evidence="5 6" key="1">
    <citation type="journal article" date="2018" name="G3 (Bethesda)">
        <title>Phylogenetic and Phylogenomic Definition of Rhizopus Species.</title>
        <authorList>
            <person name="Gryganskyi A.P."/>
            <person name="Golan J."/>
            <person name="Dolatabadi S."/>
            <person name="Mondo S."/>
            <person name="Robb S."/>
            <person name="Idnurm A."/>
            <person name="Muszewska A."/>
            <person name="Steczkiewicz K."/>
            <person name="Masonjones S."/>
            <person name="Liao H.L."/>
            <person name="Gajdeczka M.T."/>
            <person name="Anike F."/>
            <person name="Vuek A."/>
            <person name="Anishchenko I.M."/>
            <person name="Voigt K."/>
            <person name="de Hoog G.S."/>
            <person name="Smith M.E."/>
            <person name="Heitman J."/>
            <person name="Vilgalys R."/>
            <person name="Stajich J.E."/>
        </authorList>
    </citation>
    <scope>NUCLEOTIDE SEQUENCE [LARGE SCALE GENOMIC DNA]</scope>
    <source>
        <strain evidence="5 6">LSU 92-RS-03</strain>
    </source>
</reference>
<dbReference type="Gene3D" id="3.40.366.10">
    <property type="entry name" value="Malonyl-Coenzyme A Acyl Carrier Protein, domain 2"/>
    <property type="match status" value="2"/>
</dbReference>
<dbReference type="FunFam" id="3.40.366.10:FF:000007">
    <property type="entry name" value="Fatty acid synthase beta subunit dehydratase"/>
    <property type="match status" value="1"/>
</dbReference>
<dbReference type="SUPFAM" id="SSF51412">
    <property type="entry name" value="Inosine monophosphate dehydrogenase (IMPDH)"/>
    <property type="match status" value="1"/>
</dbReference>
<feature type="domain" description="Starter acyltransferase (SAT)" evidence="3">
    <location>
        <begin position="150"/>
        <end position="402"/>
    </location>
</feature>
<dbReference type="Gene3D" id="6.20.240.10">
    <property type="match status" value="1"/>
</dbReference>
<dbReference type="SUPFAM" id="SSF52151">
    <property type="entry name" value="FabD/lysophospholipase-like"/>
    <property type="match status" value="1"/>
</dbReference>
<dbReference type="AlphaFoldDB" id="A0A367JPY7"/>
<dbReference type="Gene3D" id="3.20.20.70">
    <property type="entry name" value="Aldolase class I"/>
    <property type="match status" value="1"/>
</dbReference>
<dbReference type="InterPro" id="IPR050830">
    <property type="entry name" value="Fungal_FAS"/>
</dbReference>
<comment type="caution">
    <text evidence="5">The sequence shown here is derived from an EMBL/GenBank/DDBJ whole genome shotgun (WGS) entry which is preliminary data.</text>
</comment>
<name>A0A367JPY7_RHIST</name>
<feature type="domain" description="Fatty acid synthase subunit beta N-terminal" evidence="4">
    <location>
        <begin position="7"/>
        <end position="117"/>
    </location>
</feature>
<sequence>MDTQQVLRPLSIKQNTTEVSVLVPTNIWVPAEQLREEFPTAEETVEEIADIELAAKFLHFATDRAAKESQFLPVARTLFVDFGAQYLKENDVHAITRSLSSESKKVVLQAYYSALVVLKEHDVLSAEEASPAKSALFAAAARGDAKLFAIFGGQGNIEEYFDEFADIWETYQGLVKPFVERMAVVLAEYARSPEASVLHSKGLDILRWLENPELRPDLQYLISAPVSFPLIGLTQLLQYYVMIRVLGRTPAEIRDLFEGTTGHSQGIISSVVISASSTEEEFISNTEKALGLLFWIGTRAQQVFPTTTLNPAVLEDSIGNNEGNPTPMLAITGLREVQVLKHLEETNSHLASDRKIEITLHNGPRSFVCTGPPQSLYGLNLSLRKLKAPTGLDQSRIPFSQRKIKFSSRFLPITAPFHSFYLKAATPIILEDAAKHGLAFTTKDLKVAVYATDSGKDLREADDLTKSLLELICERHVHWEKSIVGKDLTHIIDFGPGGASGIGGLTYRNKEGTGVQIVLAGSLEGSNRDLSYKADLFDADIRAVTYSQDWAKVFQPKLVQTTSSNGRVHVDTKMSRLLGKPPLMVAGMTPATVNENFVAAVMNAGYHIELAGGGHFNEHLLREKVDKIMKLTRAGEGISLNIIFLNVRQWGFQYPLIQVMRKEGLPMEGLCVAAGVPSLELANEIIANLQAAGLRHVAFKPGSVDTIRQVVAIAAANPTMPIIMQWTGGRAGGHHGFEDVHQPILETYAAIRRQSNIVLVAGSGF</sequence>
<protein>
    <submittedName>
        <fullName evidence="5">Beta subunit of fatty acid synthetase</fullName>
    </submittedName>
</protein>
<dbReference type="InterPro" id="IPR016035">
    <property type="entry name" value="Acyl_Trfase/lysoPLipase"/>
</dbReference>
<dbReference type="Pfam" id="PF16073">
    <property type="entry name" value="SAT"/>
    <property type="match status" value="1"/>
</dbReference>
<dbReference type="PANTHER" id="PTHR10982">
    <property type="entry name" value="MALONYL COA-ACYL CARRIER PROTEIN TRANSACYLASE"/>
    <property type="match status" value="1"/>
</dbReference>
<evidence type="ECO:0000259" key="4">
    <source>
        <dbReference type="Pfam" id="PF17828"/>
    </source>
</evidence>
<dbReference type="InterPro" id="IPR003965">
    <property type="entry name" value="Fatty_acid_synthase"/>
</dbReference>
<keyword evidence="1" id="KW-0808">Transferase</keyword>
<evidence type="ECO:0000313" key="6">
    <source>
        <dbReference type="Proteomes" id="UP000253551"/>
    </source>
</evidence>
<dbReference type="EMBL" id="PJQM01002907">
    <property type="protein sequence ID" value="RCH92014.1"/>
    <property type="molecule type" value="Genomic_DNA"/>
</dbReference>
<dbReference type="InterPro" id="IPR032088">
    <property type="entry name" value="SAT"/>
</dbReference>
<dbReference type="Pfam" id="PF08354">
    <property type="entry name" value="Fas1-AflB-like_hel"/>
    <property type="match status" value="1"/>
</dbReference>
<feature type="domain" description="Fatty acid synthase beta subunit AflB /Fas1-like central" evidence="2">
    <location>
        <begin position="721"/>
        <end position="765"/>
    </location>
</feature>
<dbReference type="GO" id="GO:0006633">
    <property type="term" value="P:fatty acid biosynthetic process"/>
    <property type="evidence" value="ECO:0007669"/>
    <property type="project" value="InterPro"/>
</dbReference>
<evidence type="ECO:0000259" key="3">
    <source>
        <dbReference type="Pfam" id="PF16073"/>
    </source>
</evidence>
<evidence type="ECO:0000259" key="2">
    <source>
        <dbReference type="Pfam" id="PF08354"/>
    </source>
</evidence>
<dbReference type="PRINTS" id="PR01483">
    <property type="entry name" value="FASYNTHASE"/>
</dbReference>
<dbReference type="Proteomes" id="UP000253551">
    <property type="component" value="Unassembled WGS sequence"/>
</dbReference>
<dbReference type="FunFam" id="3.40.366.10:FF:000006">
    <property type="entry name" value="Fatty acid synthase beta subunit dehydratase"/>
    <property type="match status" value="1"/>
</dbReference>
<evidence type="ECO:0000256" key="1">
    <source>
        <dbReference type="ARBA" id="ARBA00022679"/>
    </source>
</evidence>
<dbReference type="InterPro" id="IPR013785">
    <property type="entry name" value="Aldolase_TIM"/>
</dbReference>
<evidence type="ECO:0000313" key="5">
    <source>
        <dbReference type="EMBL" id="RCH92014.1"/>
    </source>
</evidence>
<keyword evidence="6" id="KW-1185">Reference proteome</keyword>
<dbReference type="PANTHER" id="PTHR10982:SF21">
    <property type="entry name" value="FATTY ACID SYNTHASE SUBUNIT BETA"/>
    <property type="match status" value="1"/>
</dbReference>
<dbReference type="GO" id="GO:0004312">
    <property type="term" value="F:fatty acid synthase activity"/>
    <property type="evidence" value="ECO:0007669"/>
    <property type="project" value="InterPro"/>
</dbReference>
<dbReference type="Gene3D" id="1.20.1050.120">
    <property type="match status" value="1"/>
</dbReference>